<feature type="signal peptide" evidence="5">
    <location>
        <begin position="1"/>
        <end position="24"/>
    </location>
</feature>
<dbReference type="PROSITE" id="PS51257">
    <property type="entry name" value="PROKAR_LIPOPROTEIN"/>
    <property type="match status" value="1"/>
</dbReference>
<reference evidence="7 8" key="1">
    <citation type="submission" date="2020-08" db="EMBL/GenBank/DDBJ databases">
        <title>Genomic Encyclopedia of Type Strains, Phase IV (KMG-IV): sequencing the most valuable type-strain genomes for metagenomic binning, comparative biology and taxonomic classification.</title>
        <authorList>
            <person name="Goeker M."/>
        </authorList>
    </citation>
    <scope>NUCLEOTIDE SEQUENCE [LARGE SCALE GENOMIC DNA]</scope>
    <source>
        <strain evidence="7 8">DSM 101015</strain>
    </source>
</reference>
<evidence type="ECO:0000256" key="3">
    <source>
        <dbReference type="ARBA" id="ARBA00023004"/>
    </source>
</evidence>
<dbReference type="GO" id="GO:0046872">
    <property type="term" value="F:metal ion binding"/>
    <property type="evidence" value="ECO:0007669"/>
    <property type="project" value="UniProtKB-KW"/>
</dbReference>
<dbReference type="InterPro" id="IPR009056">
    <property type="entry name" value="Cyt_c-like_dom"/>
</dbReference>
<evidence type="ECO:0000256" key="2">
    <source>
        <dbReference type="ARBA" id="ARBA00022723"/>
    </source>
</evidence>
<dbReference type="SUPFAM" id="SSF46626">
    <property type="entry name" value="Cytochrome c"/>
    <property type="match status" value="1"/>
</dbReference>
<dbReference type="OrthoDB" id="335174at2"/>
<dbReference type="AlphaFoldDB" id="A0A7W6Q265"/>
<keyword evidence="5" id="KW-0732">Signal</keyword>
<evidence type="ECO:0000256" key="5">
    <source>
        <dbReference type="SAM" id="SignalP"/>
    </source>
</evidence>
<evidence type="ECO:0000259" key="6">
    <source>
        <dbReference type="PROSITE" id="PS51007"/>
    </source>
</evidence>
<proteinExistence type="predicted"/>
<name>A0A7W6Q265_9RHOB</name>
<keyword evidence="3 4" id="KW-0408">Iron</keyword>
<comment type="caution">
    <text evidence="7">The sequence shown here is derived from an EMBL/GenBank/DDBJ whole genome shotgun (WGS) entry which is preliminary data.</text>
</comment>
<dbReference type="PROSITE" id="PS51007">
    <property type="entry name" value="CYTC"/>
    <property type="match status" value="1"/>
</dbReference>
<dbReference type="GO" id="GO:0020037">
    <property type="term" value="F:heme binding"/>
    <property type="evidence" value="ECO:0007669"/>
    <property type="project" value="InterPro"/>
</dbReference>
<keyword evidence="8" id="KW-1185">Reference proteome</keyword>
<feature type="chain" id="PRO_5031529122" evidence="5">
    <location>
        <begin position="25"/>
        <end position="137"/>
    </location>
</feature>
<dbReference type="Pfam" id="PF00034">
    <property type="entry name" value="Cytochrom_C"/>
    <property type="match status" value="1"/>
</dbReference>
<keyword evidence="2 4" id="KW-0479">Metal-binding</keyword>
<evidence type="ECO:0000256" key="4">
    <source>
        <dbReference type="PROSITE-ProRule" id="PRU00433"/>
    </source>
</evidence>
<dbReference type="GO" id="GO:0009055">
    <property type="term" value="F:electron transfer activity"/>
    <property type="evidence" value="ECO:0007669"/>
    <property type="project" value="InterPro"/>
</dbReference>
<organism evidence="7 8">
    <name type="scientific">Sulfitobacter noctilucicola</name>
    <dbReference type="NCBI Taxonomy" id="1342301"/>
    <lineage>
        <taxon>Bacteria</taxon>
        <taxon>Pseudomonadati</taxon>
        <taxon>Pseudomonadota</taxon>
        <taxon>Alphaproteobacteria</taxon>
        <taxon>Rhodobacterales</taxon>
        <taxon>Roseobacteraceae</taxon>
        <taxon>Sulfitobacter</taxon>
    </lineage>
</organism>
<keyword evidence="1 4" id="KW-0349">Heme</keyword>
<evidence type="ECO:0000313" key="8">
    <source>
        <dbReference type="Proteomes" id="UP000565745"/>
    </source>
</evidence>
<sequence length="137" mass="14418">MPRFSVALAAVGLLGLTACSPEYAQKRSAVKHGQLIYAKECSQCHGVSGEGAGSASLGLGTPAPDLVGLSARNDGVFPREFVRRFILGLLETDDPEAAMPQFAKVGLPHVYPQGGADGEVLEADFEDLLDYLASIQE</sequence>
<evidence type="ECO:0000313" key="7">
    <source>
        <dbReference type="EMBL" id="MBB4172775.1"/>
    </source>
</evidence>
<evidence type="ECO:0000256" key="1">
    <source>
        <dbReference type="ARBA" id="ARBA00022617"/>
    </source>
</evidence>
<accession>A0A7W6Q265</accession>
<dbReference type="Proteomes" id="UP000565745">
    <property type="component" value="Unassembled WGS sequence"/>
</dbReference>
<dbReference type="EMBL" id="JACIFU010000001">
    <property type="protein sequence ID" value="MBB4172775.1"/>
    <property type="molecule type" value="Genomic_DNA"/>
</dbReference>
<gene>
    <name evidence="7" type="ORF">GGR93_000536</name>
</gene>
<dbReference type="RefSeq" id="WP_025055139.1">
    <property type="nucleotide sequence ID" value="NZ_JACIFU010000001.1"/>
</dbReference>
<dbReference type="InterPro" id="IPR036909">
    <property type="entry name" value="Cyt_c-like_dom_sf"/>
</dbReference>
<protein>
    <submittedName>
        <fullName evidence="7">Mono/diheme cytochrome c family protein</fullName>
    </submittedName>
</protein>
<dbReference type="Gene3D" id="1.10.760.10">
    <property type="entry name" value="Cytochrome c-like domain"/>
    <property type="match status" value="1"/>
</dbReference>
<feature type="domain" description="Cytochrome c" evidence="6">
    <location>
        <begin position="28"/>
        <end position="136"/>
    </location>
</feature>